<dbReference type="InterPro" id="IPR029467">
    <property type="entry name" value="Cyt_c7-like"/>
</dbReference>
<evidence type="ECO:0000313" key="3">
    <source>
        <dbReference type="EMBL" id="SUZ82251.1"/>
    </source>
</evidence>
<organism evidence="3">
    <name type="scientific">marine metagenome</name>
    <dbReference type="NCBI Taxonomy" id="408172"/>
    <lineage>
        <taxon>unclassified sequences</taxon>
        <taxon>metagenomes</taxon>
        <taxon>ecological metagenomes</taxon>
    </lineage>
</organism>
<gene>
    <name evidence="3" type="ORF">METZ01_LOCUS35105</name>
</gene>
<dbReference type="SUPFAM" id="SSF48695">
    <property type="entry name" value="Multiheme cytochromes"/>
    <property type="match status" value="1"/>
</dbReference>
<evidence type="ECO:0000256" key="1">
    <source>
        <dbReference type="SAM" id="MobiDB-lite"/>
    </source>
</evidence>
<reference evidence="3" key="1">
    <citation type="submission" date="2018-05" db="EMBL/GenBank/DDBJ databases">
        <authorList>
            <person name="Lanie J.A."/>
            <person name="Ng W.-L."/>
            <person name="Kazmierczak K.M."/>
            <person name="Andrzejewski T.M."/>
            <person name="Davidsen T.M."/>
            <person name="Wayne K.J."/>
            <person name="Tettelin H."/>
            <person name="Glass J.I."/>
            <person name="Rusch D."/>
            <person name="Podicherti R."/>
            <person name="Tsui H.-C.T."/>
            <person name="Winkler M.E."/>
        </authorList>
    </citation>
    <scope>NUCLEOTIDE SEQUENCE</scope>
</reference>
<dbReference type="PANTHER" id="PTHR39425">
    <property type="entry name" value="LIPOPROTEIN CYTOCHROME C"/>
    <property type="match status" value="1"/>
</dbReference>
<evidence type="ECO:0000259" key="2">
    <source>
        <dbReference type="Pfam" id="PF14522"/>
    </source>
</evidence>
<proteinExistence type="predicted"/>
<sequence length="201" mass="22163">MRKHWLIGGLASLLALAGLAFTFIQEGPQEPPGSEDMVEAEYPSPSEYPSGQPIAFPHDQHAGNQPGQNNMDCQYCHYSAERSVDAGIPSVSSCWGCHQAIPGSNNPEEVAKIQQFIQSGDPIPWVRIYKVADHVHFPHMRHLNAGLECQQCHGEVQELQVLDSRDPAWGGDNMGWCVECHRQPDDTGKAQASTDCTVCHY</sequence>
<dbReference type="CDD" id="cd08168">
    <property type="entry name" value="Cytochrom_C3"/>
    <property type="match status" value="1"/>
</dbReference>
<feature type="region of interest" description="Disordered" evidence="1">
    <location>
        <begin position="27"/>
        <end position="48"/>
    </location>
</feature>
<dbReference type="Pfam" id="PF14522">
    <property type="entry name" value="Cytochrome_C7"/>
    <property type="match status" value="1"/>
</dbReference>
<name>A0A381QSA1_9ZZZZ</name>
<dbReference type="PANTHER" id="PTHR39425:SF1">
    <property type="entry name" value="CYTOCHROME C7-LIKE DOMAIN-CONTAINING PROTEIN"/>
    <property type="match status" value="1"/>
</dbReference>
<accession>A0A381QSA1</accession>
<dbReference type="Gene3D" id="3.90.10.10">
    <property type="entry name" value="Cytochrome C3"/>
    <property type="match status" value="2"/>
</dbReference>
<dbReference type="AlphaFoldDB" id="A0A381QSA1"/>
<protein>
    <recommendedName>
        <fullName evidence="2">Cytochrome c7-like domain-containing protein</fullName>
    </recommendedName>
</protein>
<dbReference type="InterPro" id="IPR036280">
    <property type="entry name" value="Multihaem_cyt_sf"/>
</dbReference>
<feature type="domain" description="Cytochrome c7-like" evidence="2">
    <location>
        <begin position="135"/>
        <end position="200"/>
    </location>
</feature>
<dbReference type="EMBL" id="UINC01001498">
    <property type="protein sequence ID" value="SUZ82251.1"/>
    <property type="molecule type" value="Genomic_DNA"/>
</dbReference>